<dbReference type="Proteomes" id="UP000285820">
    <property type="component" value="Unassembled WGS sequence"/>
</dbReference>
<dbReference type="SMART" id="SM00854">
    <property type="entry name" value="PGA_cap"/>
    <property type="match status" value="1"/>
</dbReference>
<dbReference type="EMBL" id="CVRS01000099">
    <property type="protein sequence ID" value="CRL42171.1"/>
    <property type="molecule type" value="Genomic_DNA"/>
</dbReference>
<dbReference type="SUPFAM" id="SSF56300">
    <property type="entry name" value="Metallo-dependent phosphatases"/>
    <property type="match status" value="1"/>
</dbReference>
<dbReference type="PANTHER" id="PTHR33393:SF13">
    <property type="entry name" value="PGA BIOSYNTHESIS PROTEIN CAPA"/>
    <property type="match status" value="1"/>
</dbReference>
<reference evidence="4 6" key="3">
    <citation type="submission" date="2018-08" db="EMBL/GenBank/DDBJ databases">
        <title>A genome reference for cultivated species of the human gut microbiota.</title>
        <authorList>
            <person name="Zou Y."/>
            <person name="Xue W."/>
            <person name="Luo G."/>
        </authorList>
    </citation>
    <scope>NUCLEOTIDE SEQUENCE [LARGE SCALE GENOMIC DNA]</scope>
    <source>
        <strain evidence="4 6">AF24-4</strain>
    </source>
</reference>
<dbReference type="AlphaFoldDB" id="A0A0M6WWU7"/>
<dbReference type="Pfam" id="PF09587">
    <property type="entry name" value="PGA_cap"/>
    <property type="match status" value="1"/>
</dbReference>
<comment type="similarity">
    <text evidence="1">Belongs to the CapA family.</text>
</comment>
<dbReference type="STRING" id="360807.ERS852392_02856"/>
<evidence type="ECO:0000313" key="5">
    <source>
        <dbReference type="Proteomes" id="UP000049828"/>
    </source>
</evidence>
<dbReference type="RefSeq" id="WP_055040255.1">
    <property type="nucleotide sequence ID" value="NZ_CVRS01000099.1"/>
</dbReference>
<dbReference type="Gene3D" id="3.60.21.10">
    <property type="match status" value="1"/>
</dbReference>
<dbReference type="InterPro" id="IPR029052">
    <property type="entry name" value="Metallo-depent_PP-like"/>
</dbReference>
<keyword evidence="5" id="KW-1185">Reference proteome</keyword>
<proteinExistence type="inferred from homology"/>
<dbReference type="OrthoDB" id="9810906at2"/>
<protein>
    <submittedName>
        <fullName evidence="4">CapA family protein</fullName>
    </submittedName>
    <submittedName>
        <fullName evidence="3">Capsule synthesis protein CapA</fullName>
    </submittedName>
</protein>
<evidence type="ECO:0000313" key="3">
    <source>
        <dbReference type="EMBL" id="CRL42171.1"/>
    </source>
</evidence>
<accession>A0A0M6WWU7</accession>
<feature type="domain" description="Capsule synthesis protein CapA" evidence="2">
    <location>
        <begin position="163"/>
        <end position="412"/>
    </location>
</feature>
<organism evidence="3 5">
    <name type="scientific">Roseburia inulinivorans</name>
    <dbReference type="NCBI Taxonomy" id="360807"/>
    <lineage>
        <taxon>Bacteria</taxon>
        <taxon>Bacillati</taxon>
        <taxon>Bacillota</taxon>
        <taxon>Clostridia</taxon>
        <taxon>Lachnospirales</taxon>
        <taxon>Lachnospiraceae</taxon>
        <taxon>Roseburia</taxon>
    </lineage>
</organism>
<dbReference type="InterPro" id="IPR052169">
    <property type="entry name" value="CW_Biosynth-Accessory"/>
</dbReference>
<reference evidence="5" key="1">
    <citation type="submission" date="2015-05" db="EMBL/GenBank/DDBJ databases">
        <authorList>
            <consortium name="Pathogen Informatics"/>
        </authorList>
    </citation>
    <scope>NUCLEOTIDE SEQUENCE [LARGE SCALE GENOMIC DNA]</scope>
    <source>
        <strain evidence="5">L1-83</strain>
    </source>
</reference>
<reference evidence="3" key="2">
    <citation type="submission" date="2015-05" db="EMBL/GenBank/DDBJ databases">
        <authorList>
            <person name="Wang D.B."/>
            <person name="Wang M."/>
        </authorList>
    </citation>
    <scope>NUCLEOTIDE SEQUENCE [LARGE SCALE GENOMIC DNA]</scope>
    <source>
        <strain evidence="3">L1-83</strain>
    </source>
</reference>
<dbReference type="InterPro" id="IPR019079">
    <property type="entry name" value="Capsule_synth_CapA"/>
</dbReference>
<sequence>MSGKCRKIMYALVVTVFAAFLWMICCENDRKVSDKAIGETTVQSMRSGEKTVSLEQSDIPKIEIEDLTDAFTVILQYAPKDMLAGCTVDESFLMWFYAQYGRDAVIHIAFDVLDGGNDPDVWYEETGNSIHVLWLLYCRDSGFGQHELENVYWMQTAAASEMVFGFAGDINFAENWYTTEYMKEQPDGLRDCFSEDLLAQMQGVDVMIMNNEFTYVNKKGATSVYGKAYTFRADPQKAELLEIFGTDTVTLANNHVYDYGKKGLLSTLDVLDQEGIPYSGAGRNLKDASKIIYYVMNGRKVAFVSATQIERSKQYTKAATETEPGVLKALHPEKFLKIVKEAAQNSDYVIAEVHWGTEGMLYPDQSQRHLAEQIAQAGADVIIGGHPHRLQGTTFVGDVPIAYSLGNFWFSTGTLYTTLAKVTITEDGTVKLSFVPCIQQNLTTRILTEPEERSDFYEYLASVSMDIGIDADGVVYNKNADDYPAGEILYDSDTSQTDIIGMADNEGDAIDIVGNLREDR</sequence>
<evidence type="ECO:0000259" key="2">
    <source>
        <dbReference type="SMART" id="SM00854"/>
    </source>
</evidence>
<dbReference type="PANTHER" id="PTHR33393">
    <property type="entry name" value="POLYGLUTAMINE SYNTHESIS ACCESSORY PROTEIN RV0574C-RELATED"/>
    <property type="match status" value="1"/>
</dbReference>
<evidence type="ECO:0000313" key="6">
    <source>
        <dbReference type="Proteomes" id="UP000285820"/>
    </source>
</evidence>
<gene>
    <name evidence="4" type="ORF">DWY29_13965</name>
    <name evidence="3" type="ORF">RIL183_31001</name>
</gene>
<dbReference type="CDD" id="cd07381">
    <property type="entry name" value="MPP_CapA"/>
    <property type="match status" value="1"/>
</dbReference>
<evidence type="ECO:0000256" key="1">
    <source>
        <dbReference type="ARBA" id="ARBA00005662"/>
    </source>
</evidence>
<name>A0A0M6WWU7_9FIRM</name>
<dbReference type="EMBL" id="QRUN01000027">
    <property type="protein sequence ID" value="RGR66063.1"/>
    <property type="molecule type" value="Genomic_DNA"/>
</dbReference>
<evidence type="ECO:0000313" key="4">
    <source>
        <dbReference type="EMBL" id="RGR66063.1"/>
    </source>
</evidence>
<dbReference type="Proteomes" id="UP000049828">
    <property type="component" value="Unassembled WGS sequence"/>
</dbReference>